<dbReference type="Proteomes" id="UP000008866">
    <property type="component" value="Unassembled WGS sequence"/>
</dbReference>
<dbReference type="Gene3D" id="3.40.50.300">
    <property type="entry name" value="P-loop containing nucleotide triphosphate hydrolases"/>
    <property type="match status" value="1"/>
</dbReference>
<gene>
    <name evidence="2" type="ORF">ARB_01373</name>
</gene>
<name>D4AYV4_ARTBC</name>
<dbReference type="eggNOG" id="KOG2378">
    <property type="taxonomic scope" value="Eukaryota"/>
</dbReference>
<evidence type="ECO:0000256" key="1">
    <source>
        <dbReference type="SAM" id="MobiDB-lite"/>
    </source>
</evidence>
<feature type="compositionally biased region" description="Polar residues" evidence="1">
    <location>
        <begin position="1"/>
        <end position="16"/>
    </location>
</feature>
<dbReference type="EMBL" id="ABSU01000019">
    <property type="protein sequence ID" value="EFE31774.1"/>
    <property type="molecule type" value="Genomic_DNA"/>
</dbReference>
<organism evidence="2 3">
    <name type="scientific">Arthroderma benhamiae (strain ATCC MYA-4681 / CBS 112371)</name>
    <name type="common">Trichophyton mentagrophytes</name>
    <dbReference type="NCBI Taxonomy" id="663331"/>
    <lineage>
        <taxon>Eukaryota</taxon>
        <taxon>Fungi</taxon>
        <taxon>Dikarya</taxon>
        <taxon>Ascomycota</taxon>
        <taxon>Pezizomycotina</taxon>
        <taxon>Eurotiomycetes</taxon>
        <taxon>Eurotiomycetidae</taxon>
        <taxon>Onygenales</taxon>
        <taxon>Arthrodermataceae</taxon>
        <taxon>Trichophyton</taxon>
    </lineage>
</organism>
<dbReference type="AlphaFoldDB" id="D4AYV4"/>
<dbReference type="CDD" id="cd00882">
    <property type="entry name" value="Ras_like_GTPase"/>
    <property type="match status" value="1"/>
</dbReference>
<dbReference type="KEGG" id="abe:ARB_01373"/>
<dbReference type="GeneID" id="9520063"/>
<evidence type="ECO:0000313" key="3">
    <source>
        <dbReference type="Proteomes" id="UP000008866"/>
    </source>
</evidence>
<dbReference type="SUPFAM" id="SSF52540">
    <property type="entry name" value="P-loop containing nucleoside triphosphate hydrolases"/>
    <property type="match status" value="1"/>
</dbReference>
<protein>
    <submittedName>
        <fullName evidence="2">Uncharacterized protein</fullName>
    </submittedName>
</protein>
<evidence type="ECO:0000313" key="2">
    <source>
        <dbReference type="EMBL" id="EFE31774.1"/>
    </source>
</evidence>
<dbReference type="InterPro" id="IPR027417">
    <property type="entry name" value="P-loop_NTPase"/>
</dbReference>
<keyword evidence="3" id="KW-1185">Reference proteome</keyword>
<feature type="compositionally biased region" description="Basic residues" evidence="1">
    <location>
        <begin position="393"/>
        <end position="403"/>
    </location>
</feature>
<proteinExistence type="predicted"/>
<feature type="region of interest" description="Disordered" evidence="1">
    <location>
        <begin position="390"/>
        <end position="421"/>
    </location>
</feature>
<dbReference type="HOGENOM" id="CLU_576132_0_0_1"/>
<feature type="region of interest" description="Disordered" evidence="1">
    <location>
        <begin position="1"/>
        <end position="91"/>
    </location>
</feature>
<sequence>MSASSLNLARTRSTSAGRDGLPSARPARPPLQNRTYSAPVGKLHLQAGRSGKQDAAGFTAIAENEATMTGQEPEDKEKEKDSSEEAATSGHQLPQVNLAVVGAAGVGKSTFVKCALDLKQTPLVRSSIKKMSMDGAIYVVRLLEIAIHKITLDDRGRIVWPKCLGEQALPPIDGVLCLFDSTDLRSVSQYPQVLVSAAGTTAERTEILDALRKSTNIPFLVIACKCDGPQNESQQDPLTLVQACRSLLGLKVQRISASHPESHKKCISTILRAIIMRSAGMSSPLSSSPTFTFSSSPALLVDCLSRPFCVCVSGKKKRNKHPSLWTVLDPVFPLSPIHHEPDTAWKVNIPTKGRLPLPLPARPPFVLAPLGAFAASSPLSITLNSLPAFSTHASHRPKRKEKKKKSEDEERRRGRRRRTLRYPPALAPMNSSLPARVEPLVLLLVFFFLFFTLSIPPCSGCGRLFHHLPFLLQA</sequence>
<comment type="caution">
    <text evidence="2">The sequence shown here is derived from an EMBL/GenBank/DDBJ whole genome shotgun (WGS) entry which is preliminary data.</text>
</comment>
<reference evidence="3" key="1">
    <citation type="journal article" date="2011" name="Genome Biol.">
        <title>Comparative and functional genomics provide insights into the pathogenicity of dermatophytic fungi.</title>
        <authorList>
            <person name="Burmester A."/>
            <person name="Shelest E."/>
            <person name="Gloeckner G."/>
            <person name="Heddergott C."/>
            <person name="Schindler S."/>
            <person name="Staib P."/>
            <person name="Heidel A."/>
            <person name="Felder M."/>
            <person name="Petzold A."/>
            <person name="Szafranski K."/>
            <person name="Feuermann M."/>
            <person name="Pedruzzi I."/>
            <person name="Priebe S."/>
            <person name="Groth M."/>
            <person name="Winkler R."/>
            <person name="Li W."/>
            <person name="Kniemeyer O."/>
            <person name="Schroeckh V."/>
            <person name="Hertweck C."/>
            <person name="Hube B."/>
            <person name="White T.C."/>
            <person name="Platzer M."/>
            <person name="Guthke R."/>
            <person name="Heitman J."/>
            <person name="Woestemeyer J."/>
            <person name="Zipfel P.F."/>
            <person name="Monod M."/>
            <person name="Brakhage A.A."/>
        </authorList>
    </citation>
    <scope>NUCLEOTIDE SEQUENCE [LARGE SCALE GENOMIC DNA]</scope>
    <source>
        <strain evidence="3">ATCC MYA-4681 / CBS 112371</strain>
    </source>
</reference>
<feature type="compositionally biased region" description="Basic and acidic residues" evidence="1">
    <location>
        <begin position="73"/>
        <end position="83"/>
    </location>
</feature>
<dbReference type="RefSeq" id="XP_003012414.1">
    <property type="nucleotide sequence ID" value="XM_003012368.1"/>
</dbReference>
<accession>D4AYV4</accession>
<dbReference type="STRING" id="663331.D4AYV4"/>